<organism evidence="3">
    <name type="scientific">Caenorhabditis remanei</name>
    <name type="common">Caenorhabditis vulgaris</name>
    <dbReference type="NCBI Taxonomy" id="31234"/>
    <lineage>
        <taxon>Eukaryota</taxon>
        <taxon>Metazoa</taxon>
        <taxon>Ecdysozoa</taxon>
        <taxon>Nematoda</taxon>
        <taxon>Chromadorea</taxon>
        <taxon>Rhabditida</taxon>
        <taxon>Rhabditina</taxon>
        <taxon>Rhabditomorpha</taxon>
        <taxon>Rhabditoidea</taxon>
        <taxon>Rhabditidae</taxon>
        <taxon>Peloderinae</taxon>
        <taxon>Caenorhabditis</taxon>
    </lineage>
</organism>
<evidence type="ECO:0000313" key="2">
    <source>
        <dbReference type="EMBL" id="EFP00592.1"/>
    </source>
</evidence>
<evidence type="ECO:0008006" key="4">
    <source>
        <dbReference type="Google" id="ProtNLM"/>
    </source>
</evidence>
<dbReference type="OMA" id="HTDSIFI"/>
<keyword evidence="1" id="KW-0812">Transmembrane</keyword>
<sequence>MLPQLLRGVVRTYVLTGGIATVNITHNSDACLIMKKNQNGFITSPFYKTGLTRPFSHTDSIFIHSDGLYKYTFNIQDVDLSQNNSLRLSVIQNKSSVYDIVYNATNLPSLNESVSAVGTEWDIKYSGDYDNMKKGFYINYDVVKVNLAPSYLSNFVATVVSIWLFLCMMF</sequence>
<evidence type="ECO:0000256" key="1">
    <source>
        <dbReference type="SAM" id="Phobius"/>
    </source>
</evidence>
<dbReference type="InParanoid" id="E3NW00"/>
<feature type="transmembrane region" description="Helical" evidence="1">
    <location>
        <begin position="151"/>
        <end position="169"/>
    </location>
</feature>
<keyword evidence="3" id="KW-1185">Reference proteome</keyword>
<reference evidence="2" key="1">
    <citation type="submission" date="2007-07" db="EMBL/GenBank/DDBJ databases">
        <title>PCAP assembly of the Caenorhabditis remanei genome.</title>
        <authorList>
            <consortium name="The Caenorhabditis remanei Sequencing Consortium"/>
            <person name="Wilson R.K."/>
        </authorList>
    </citation>
    <scope>NUCLEOTIDE SEQUENCE [LARGE SCALE GENOMIC DNA]</scope>
    <source>
        <strain evidence="2">PB4641</strain>
    </source>
</reference>
<accession>E3NW00</accession>
<dbReference type="Proteomes" id="UP000008281">
    <property type="component" value="Unassembled WGS sequence"/>
</dbReference>
<keyword evidence="1" id="KW-0472">Membrane</keyword>
<dbReference type="EMBL" id="DS271268">
    <property type="protein sequence ID" value="EFP00592.1"/>
    <property type="molecule type" value="Genomic_DNA"/>
</dbReference>
<dbReference type="OrthoDB" id="5885373at2759"/>
<protein>
    <recommendedName>
        <fullName evidence="4">CUB-like domain-containing protein</fullName>
    </recommendedName>
</protein>
<dbReference type="HOGENOM" id="CLU_1572055_0_0_1"/>
<name>E3NW00_CAERE</name>
<gene>
    <name evidence="2" type="ORF">CRE_12454</name>
</gene>
<keyword evidence="1" id="KW-1133">Transmembrane helix</keyword>
<proteinExistence type="predicted"/>
<evidence type="ECO:0000313" key="3">
    <source>
        <dbReference type="Proteomes" id="UP000008281"/>
    </source>
</evidence>
<dbReference type="PANTHER" id="PTHR47407">
    <property type="entry name" value="PROTEIN CBG15905-RELATED"/>
    <property type="match status" value="1"/>
</dbReference>
<dbReference type="AlphaFoldDB" id="E3NW00"/>
<dbReference type="PANTHER" id="PTHR47407:SF2">
    <property type="entry name" value="CUB-LIKE DOMAIN-CONTAINING PROTEIN-RELATED"/>
    <property type="match status" value="1"/>
</dbReference>